<keyword evidence="2" id="KW-1185">Reference proteome</keyword>
<sequence length="754" mass="80947">MKNDEVGATYTRGQLASAFVTALTHEDAGTRARAEERVRRWSQVLAGMASGRVTVGSRTPVAGLPAWATPQVLRGGFATGTPAAGGSMRPHETAVGSERGAVFAHYLTDAGQAELCTLLDSGGYRLEFPEQAALLAVAWLLRAGDRARALGLLDEIGPFASRLCFTPVPDPVRRQDPSVVWRAGAGEVGAALAGRRENARVEAMREAVTVWNPFADQMLALWLETRAGHAVAAVFPPGWEGRAGDLLDRYEALAAAHTRCGKHRRPKENLAILLAATRDITGGGRLTDRRRGMLRHAVDSTVARRGRPGSPEHAALRLVQVREAAIPAHHLLARVVVARLSGLDPEAGIRQVHEVCGPVTEAEADTHPVPAGTPVPEPIRRVVRRAMAGRVDELLDAGVLPSAEVLAELVPQLAAETSAAAYSDPALRTLMAATYRAFRNRRSLLLVDLQHQVRLTELPWVRALRPHREAGDDTRREAHATLRRLGELALDGFPATLPPNPLVREFAALSRESGADLPWVEELAADIFMGRFSPKFVRAARLAGELLTDSVYARYYDIDYPALPEPDEPGERGSSSAAFDALCRGRAGAARGHSGVAANGTVIEQAQILTTHNLATLAHSVGVTPADGWAGTARRTFAMVLRITSRIDRNPRPLTTIKDVAYAWRHLVFCLSLPGAGDPRPLIEGFHADLATAPEAVRTRLSPAVTGLGYVVAGGRFSAGGTPAGGRRLVGWTTGQHWMREPGSGDRGRLAVEY</sequence>
<reference evidence="1" key="1">
    <citation type="submission" date="2021-03" db="EMBL/GenBank/DDBJ databases">
        <title>Whole genome shotgun sequence of Actinoplanes auranticolor NBRC 12245.</title>
        <authorList>
            <person name="Komaki H."/>
            <person name="Tamura T."/>
        </authorList>
    </citation>
    <scope>NUCLEOTIDE SEQUENCE</scope>
    <source>
        <strain evidence="1">NBRC 12245</strain>
    </source>
</reference>
<comment type="caution">
    <text evidence="1">The sequence shown here is derived from an EMBL/GenBank/DDBJ whole genome shotgun (WGS) entry which is preliminary data.</text>
</comment>
<protein>
    <submittedName>
        <fullName evidence="1">Uncharacterized protein</fullName>
    </submittedName>
</protein>
<organism evidence="1 2">
    <name type="scientific">Actinoplanes auranticolor</name>
    <dbReference type="NCBI Taxonomy" id="47988"/>
    <lineage>
        <taxon>Bacteria</taxon>
        <taxon>Bacillati</taxon>
        <taxon>Actinomycetota</taxon>
        <taxon>Actinomycetes</taxon>
        <taxon>Micromonosporales</taxon>
        <taxon>Micromonosporaceae</taxon>
        <taxon>Actinoplanes</taxon>
    </lineage>
</organism>
<gene>
    <name evidence="1" type="ORF">Aau02nite_72830</name>
</gene>
<evidence type="ECO:0000313" key="1">
    <source>
        <dbReference type="EMBL" id="GIM76831.1"/>
    </source>
</evidence>
<accession>A0A919SR07</accession>
<dbReference type="EMBL" id="BOQL01000064">
    <property type="protein sequence ID" value="GIM76831.1"/>
    <property type="molecule type" value="Genomic_DNA"/>
</dbReference>
<evidence type="ECO:0000313" key="2">
    <source>
        <dbReference type="Proteomes" id="UP000681340"/>
    </source>
</evidence>
<dbReference type="Proteomes" id="UP000681340">
    <property type="component" value="Unassembled WGS sequence"/>
</dbReference>
<dbReference type="AlphaFoldDB" id="A0A919SR07"/>
<proteinExistence type="predicted"/>
<dbReference type="RefSeq" id="WP_212993130.1">
    <property type="nucleotide sequence ID" value="NZ_BAABEA010000003.1"/>
</dbReference>
<name>A0A919SR07_9ACTN</name>